<organism evidence="2 3">
    <name type="scientific">Pararhodobacter aggregans</name>
    <dbReference type="NCBI Taxonomy" id="404875"/>
    <lineage>
        <taxon>Bacteria</taxon>
        <taxon>Pseudomonadati</taxon>
        <taxon>Pseudomonadota</taxon>
        <taxon>Alphaproteobacteria</taxon>
        <taxon>Rhodobacterales</taxon>
        <taxon>Paracoccaceae</taxon>
        <taxon>Pararhodobacter</taxon>
    </lineage>
</organism>
<proteinExistence type="predicted"/>
<evidence type="ECO:0000256" key="1">
    <source>
        <dbReference type="SAM" id="SignalP"/>
    </source>
</evidence>
<dbReference type="Gene3D" id="2.130.10.10">
    <property type="entry name" value="YVTN repeat-like/Quinoprotein amine dehydrogenase"/>
    <property type="match status" value="1"/>
</dbReference>
<dbReference type="Proteomes" id="UP000244810">
    <property type="component" value="Unassembled WGS sequence"/>
</dbReference>
<dbReference type="InterPro" id="IPR015943">
    <property type="entry name" value="WD40/YVTN_repeat-like_dom_sf"/>
</dbReference>
<keyword evidence="1" id="KW-0732">Signal</keyword>
<reference evidence="2 3" key="1">
    <citation type="journal article" date="2011" name="Syst. Appl. Microbiol.">
        <title>Defluviimonas denitrificans gen. nov., sp. nov., and Pararhodobacter aggregans gen. nov., sp. nov., non-phototrophic Rhodobacteraceae from the biofilter of a marine aquaculture.</title>
        <authorList>
            <person name="Foesel B.U."/>
            <person name="Drake H.L."/>
            <person name="Schramm A."/>
        </authorList>
    </citation>
    <scope>NUCLEOTIDE SEQUENCE [LARGE SCALE GENOMIC DNA]</scope>
    <source>
        <strain evidence="2 3">D1-19</strain>
    </source>
</reference>
<dbReference type="AlphaFoldDB" id="A0A2T7UPF0"/>
<keyword evidence="3" id="KW-1185">Reference proteome</keyword>
<name>A0A2T7UPF0_9RHOB</name>
<protein>
    <recommendedName>
        <fullName evidence="4">WD40 repeat domain-containing protein</fullName>
    </recommendedName>
</protein>
<evidence type="ECO:0000313" key="3">
    <source>
        <dbReference type="Proteomes" id="UP000244810"/>
    </source>
</evidence>
<dbReference type="EMBL" id="QDDR01000008">
    <property type="protein sequence ID" value="PVE46583.1"/>
    <property type="molecule type" value="Genomic_DNA"/>
</dbReference>
<dbReference type="RefSeq" id="WP_107752754.1">
    <property type="nucleotide sequence ID" value="NZ_QBKF01000008.1"/>
</dbReference>
<feature type="signal peptide" evidence="1">
    <location>
        <begin position="1"/>
        <end position="19"/>
    </location>
</feature>
<evidence type="ECO:0000313" key="2">
    <source>
        <dbReference type="EMBL" id="PVE46583.1"/>
    </source>
</evidence>
<feature type="chain" id="PRO_5015589232" description="WD40 repeat domain-containing protein" evidence="1">
    <location>
        <begin position="20"/>
        <end position="395"/>
    </location>
</feature>
<accession>A0A2T7UPF0</accession>
<gene>
    <name evidence="2" type="ORF">DDE23_15665</name>
</gene>
<dbReference type="OrthoDB" id="7843984at2"/>
<comment type="caution">
    <text evidence="2">The sequence shown here is derived from an EMBL/GenBank/DDBJ whole genome shotgun (WGS) entry which is preliminary data.</text>
</comment>
<evidence type="ECO:0008006" key="4">
    <source>
        <dbReference type="Google" id="ProtNLM"/>
    </source>
</evidence>
<dbReference type="SUPFAM" id="SSF63829">
    <property type="entry name" value="Calcium-dependent phosphotriesterase"/>
    <property type="match status" value="1"/>
</dbReference>
<sequence>MGRAWRRAGIAGLALLALAGPGAAQQGPWRLLGHLQLAPGEEIGALSLSPGGDRVAGTVMGGGAFTGGVWRLADGKREARLEGGFPLYALFRFLEGSRVFSFDREGLRLWDLPGGPPVADLRFDADLRVNDVIHDPDRGTLLVAQDLGPLLVLDRDGRVGGRIETDAMRPHRQIWLVEGGTRLVVDSEAFTLTARMEGLPQGCADPACEAAYAALPGAYGPYEELAAVDPQSGRFATLPPVDPARAGQQDGVFRPVAMPSLRIWLGVEDWAPADLPLAELPLGEAPVRVEFSAGGALLLAVTTGGEVTLWDVASGGQRLAMRHPPGDWYAEARFIPGSKLLFLRTGLGRAFALQIGDGAVVQEFPEPNTEVLFTPDGRTIITAQLGAGPARLWQR</sequence>